<sequence>MPQPRFTTEQLEELNILCLYNLDTTQEGIKVHSNAAPEAIAAAGRLYTKGLVTQADGGYMTPLGREAAQHAQDLLGLLAPADLTT</sequence>
<dbReference type="AlphaFoldDB" id="A0A368U6Y8"/>
<reference evidence="1 2" key="1">
    <citation type="submission" date="2018-07" db="EMBL/GenBank/DDBJ databases">
        <title>Halomonas montanilacus sp. nov., isolated from Lake Pengyan on Tibetan Plateau.</title>
        <authorList>
            <person name="Lu H."/>
            <person name="Xing P."/>
            <person name="Wu Q."/>
        </authorList>
    </citation>
    <scope>NUCLEOTIDE SEQUENCE [LARGE SCALE GENOMIC DNA]</scope>
    <source>
        <strain evidence="1 2">PYC7W</strain>
    </source>
</reference>
<comment type="caution">
    <text evidence="1">The sequence shown here is derived from an EMBL/GenBank/DDBJ whole genome shotgun (WGS) entry which is preliminary data.</text>
</comment>
<dbReference type="InterPro" id="IPR013468">
    <property type="entry name" value="CHP02647"/>
</dbReference>
<protein>
    <submittedName>
        <fullName evidence="1">TIGR02647 family protein</fullName>
    </submittedName>
</protein>
<dbReference type="RefSeq" id="WP_114477323.1">
    <property type="nucleotide sequence ID" value="NZ_QPII01000001.1"/>
</dbReference>
<dbReference type="NCBIfam" id="TIGR02647">
    <property type="entry name" value="DNA"/>
    <property type="match status" value="1"/>
</dbReference>
<proteinExistence type="predicted"/>
<dbReference type="OrthoDB" id="5600572at2"/>
<name>A0A368U6Y8_9GAMM</name>
<evidence type="ECO:0000313" key="2">
    <source>
        <dbReference type="Proteomes" id="UP000252405"/>
    </source>
</evidence>
<accession>A0A368U6Y8</accession>
<organism evidence="1 2">
    <name type="scientific">Billgrantia montanilacus</name>
    <dbReference type="NCBI Taxonomy" id="2282305"/>
    <lineage>
        <taxon>Bacteria</taxon>
        <taxon>Pseudomonadati</taxon>
        <taxon>Pseudomonadota</taxon>
        <taxon>Gammaproteobacteria</taxon>
        <taxon>Oceanospirillales</taxon>
        <taxon>Halomonadaceae</taxon>
        <taxon>Billgrantia</taxon>
    </lineage>
</organism>
<gene>
    <name evidence="1" type="ORF">DU505_02055</name>
</gene>
<keyword evidence="2" id="KW-1185">Reference proteome</keyword>
<dbReference type="EMBL" id="QPII01000001">
    <property type="protein sequence ID" value="RCV91872.1"/>
    <property type="molecule type" value="Genomic_DNA"/>
</dbReference>
<evidence type="ECO:0000313" key="1">
    <source>
        <dbReference type="EMBL" id="RCV91872.1"/>
    </source>
</evidence>
<dbReference type="Proteomes" id="UP000252405">
    <property type="component" value="Unassembled WGS sequence"/>
</dbReference>
<dbReference type="Pfam" id="PF18918">
    <property type="entry name" value="DUF5669"/>
    <property type="match status" value="1"/>
</dbReference>